<accession>A0A132P0F2</accession>
<dbReference type="Proteomes" id="UP000070089">
    <property type="component" value="Unassembled WGS sequence"/>
</dbReference>
<dbReference type="AlphaFoldDB" id="A0A132P0F2"/>
<organism evidence="2 3">
    <name type="scientific">Giardia duodenalis assemblage B</name>
    <dbReference type="NCBI Taxonomy" id="1394984"/>
    <lineage>
        <taxon>Eukaryota</taxon>
        <taxon>Metamonada</taxon>
        <taxon>Diplomonadida</taxon>
        <taxon>Hexamitidae</taxon>
        <taxon>Giardiinae</taxon>
        <taxon>Giardia</taxon>
    </lineage>
</organism>
<dbReference type="EMBL" id="JXTI01000002">
    <property type="protein sequence ID" value="KWX15798.1"/>
    <property type="molecule type" value="Genomic_DNA"/>
</dbReference>
<comment type="caution">
    <text evidence="2">The sequence shown here is derived from an EMBL/GenBank/DDBJ whole genome shotgun (WGS) entry which is preliminary data.</text>
</comment>
<sequence length="696" mass="76625">MPSSYILVISTLNLPIEVTLVYRRNMTAYLELRLHSPIVSPQSFSFLNQKIKPDSHMPIPSTYDEQHRDILRSLAKYIERNNPHHPPFETIFSEPLILHRYVSQMRVNWLEVSSAVNIDRNRAYHWYYETHLRKIIDAKVTFDDKEIIRDMILKGIEDRSILASDFQARIKSRMSKEYHRAEFTMTYNNILRSKAVKMAMMKAGVSLSGKKTRLDIGDEFCGRRTKGSALMYSGTSGASSPNYVAYNGQKTHSSGIIGLPGSRVGSLTPQSRGSHGDITIGPGAHSAGFTSTLQSHASTPGYYTPRTYGTEVQTPVGYEEGEGVNLDSHINESMRLSFPSVDIGSSKQVIDGSGLGLPGVSDPSLISNSYYLRAQAQNASNWRGVNTLASGDLSKHVPLAMYSQLRQDQHLNNYASTGQGSLFSHRGNRISYESSPLMVQDNGTPLLQQPRSAGLYIENIPPAGKQAGAAVDDRYQYPNGVSYNGTSMSCNHSINVGYPSNMSNGGNSISNMGMCFQGQMHQVPSFLNFMPSSVQQAVPFGVDPSFTAYAPYSSVPGTVNINRNDTPLSFGEIDPFSSQQAVKMPLEFLDSFSSARATTIPGLNITHPGAELTPNEIAYLGAVPAPVYAGGGEYNAGGIFNGNEQLIKEDKESREPINPVISEPDKQEIKKDDFPWDQLGEKLKPLWDKSSTTPLE</sequence>
<evidence type="ECO:0000313" key="3">
    <source>
        <dbReference type="Proteomes" id="UP000070089"/>
    </source>
</evidence>
<reference evidence="2 3" key="1">
    <citation type="journal article" date="2015" name="Mol. Biochem. Parasitol.">
        <title>Identification of polymorphic genes for use in assemblage B genotyping assays through comparative genomics of multiple assemblage B Giardia duodenalis isolates.</title>
        <authorList>
            <person name="Wielinga C."/>
            <person name="Thompson R.C."/>
            <person name="Monis P."/>
            <person name="Ryan U."/>
        </authorList>
    </citation>
    <scope>NUCLEOTIDE SEQUENCE [LARGE SCALE GENOMIC DNA]</scope>
    <source>
        <strain evidence="2 3">BAH15c1</strain>
    </source>
</reference>
<evidence type="ECO:0000313" key="2">
    <source>
        <dbReference type="EMBL" id="KWX15798.1"/>
    </source>
</evidence>
<name>A0A132P0F2_GIAIN</name>
<feature type="region of interest" description="Disordered" evidence="1">
    <location>
        <begin position="282"/>
        <end position="306"/>
    </location>
</feature>
<feature type="compositionally biased region" description="Basic and acidic residues" evidence="1">
    <location>
        <begin position="663"/>
        <end position="675"/>
    </location>
</feature>
<gene>
    <name evidence="2" type="ORF">QR46_0116</name>
</gene>
<dbReference type="OrthoDB" id="10251211at2759"/>
<protein>
    <submittedName>
        <fullName evidence="2">Uncharacterized protein</fullName>
    </submittedName>
</protein>
<dbReference type="VEuPathDB" id="GiardiaDB:QR46_0116"/>
<proteinExistence type="predicted"/>
<feature type="compositionally biased region" description="Polar residues" evidence="1">
    <location>
        <begin position="288"/>
        <end position="298"/>
    </location>
</feature>
<evidence type="ECO:0000256" key="1">
    <source>
        <dbReference type="SAM" id="MobiDB-lite"/>
    </source>
</evidence>
<feature type="region of interest" description="Disordered" evidence="1">
    <location>
        <begin position="650"/>
        <end position="675"/>
    </location>
</feature>